<accession>A0A6L2L8V1</accession>
<feature type="domain" description="Reverse transcriptase Ty1/copia-type" evidence="1">
    <location>
        <begin position="50"/>
        <end position="292"/>
    </location>
</feature>
<reference evidence="2" key="1">
    <citation type="journal article" date="2019" name="Sci. Rep.">
        <title>Draft genome of Tanacetum cinerariifolium, the natural source of mosquito coil.</title>
        <authorList>
            <person name="Yamashiro T."/>
            <person name="Shiraishi A."/>
            <person name="Satake H."/>
            <person name="Nakayama K."/>
        </authorList>
    </citation>
    <scope>NUCLEOTIDE SEQUENCE</scope>
</reference>
<evidence type="ECO:0000259" key="1">
    <source>
        <dbReference type="Pfam" id="PF07727"/>
    </source>
</evidence>
<dbReference type="InterPro" id="IPR043502">
    <property type="entry name" value="DNA/RNA_pol_sf"/>
</dbReference>
<organism evidence="2">
    <name type="scientific">Tanacetum cinerariifolium</name>
    <name type="common">Dalmatian daisy</name>
    <name type="synonym">Chrysanthemum cinerariifolium</name>
    <dbReference type="NCBI Taxonomy" id="118510"/>
    <lineage>
        <taxon>Eukaryota</taxon>
        <taxon>Viridiplantae</taxon>
        <taxon>Streptophyta</taxon>
        <taxon>Embryophyta</taxon>
        <taxon>Tracheophyta</taxon>
        <taxon>Spermatophyta</taxon>
        <taxon>Magnoliopsida</taxon>
        <taxon>eudicotyledons</taxon>
        <taxon>Gunneridae</taxon>
        <taxon>Pentapetalae</taxon>
        <taxon>asterids</taxon>
        <taxon>campanulids</taxon>
        <taxon>Asterales</taxon>
        <taxon>Asteraceae</taxon>
        <taxon>Asteroideae</taxon>
        <taxon>Anthemideae</taxon>
        <taxon>Anthemidinae</taxon>
        <taxon>Tanacetum</taxon>
    </lineage>
</organism>
<dbReference type="Pfam" id="PF07727">
    <property type="entry name" value="RVT_2"/>
    <property type="match status" value="1"/>
</dbReference>
<dbReference type="CDD" id="cd09272">
    <property type="entry name" value="RNase_HI_RT_Ty1"/>
    <property type="match status" value="1"/>
</dbReference>
<protein>
    <submittedName>
        <fullName evidence="2">Retrovirus-related Pol polyprotein from transposon TNT 1-94</fullName>
    </submittedName>
</protein>
<dbReference type="SUPFAM" id="SSF56672">
    <property type="entry name" value="DNA/RNA polymerases"/>
    <property type="match status" value="1"/>
</dbReference>
<evidence type="ECO:0000313" key="2">
    <source>
        <dbReference type="EMBL" id="GEU57277.1"/>
    </source>
</evidence>
<dbReference type="InterPro" id="IPR013103">
    <property type="entry name" value="RVT_2"/>
</dbReference>
<comment type="caution">
    <text evidence="2">The sequence shown here is derived from an EMBL/GenBank/DDBJ whole genome shotgun (WGS) entry which is preliminary data.</text>
</comment>
<dbReference type="PANTHER" id="PTHR11439:SF470">
    <property type="entry name" value="CYSTEINE-RICH RLK (RECEPTOR-LIKE PROTEIN KINASE) 8"/>
    <property type="match status" value="1"/>
</dbReference>
<dbReference type="PANTHER" id="PTHR11439">
    <property type="entry name" value="GAG-POL-RELATED RETROTRANSPOSON"/>
    <property type="match status" value="1"/>
</dbReference>
<gene>
    <name evidence="2" type="ORF">Tci_029255</name>
</gene>
<proteinExistence type="predicted"/>
<name>A0A6L2L8V1_TANCI</name>
<dbReference type="EMBL" id="BKCJ010003803">
    <property type="protein sequence ID" value="GEU57277.1"/>
    <property type="molecule type" value="Genomic_DNA"/>
</dbReference>
<sequence length="519" mass="59272">MEEEMMTWRWGEMRMWRLLAKYGGRRATVGVDDGMVVMLIWRGTKCLEKNNTWELTTLPQGKIAIGGKLVLKIKHKADGNIESYKARLVAKRLNQKAGIEYNETFAPVARMVTLRTLLAVSIQHDWIIEKLDINNAFLHEDLNEEVYMQVPQGYSHQFPPNTVCKLKKSLYGLKQTNKQWFEKLTTFLKSLGYKQSYVDTSLFTFKTAKTSISLLVYVDDILIAGNDKSLIESLKTSLDAKFSIKDLGPIHYYLGIEFLRNTDRLALTQRKYALDLVTYAGLLDVKPSVTPLDPNKKLIPNNGNLLPDPSFYRALVGKLLYLTITRPNLSFAAQALSQFLQQPRTTHMKALLKVIIYIKLSIRQGLLFPTQNTLHLTAYCDSDWVSFPFTKRSVTEAEYRALADSTCEVTWIQCLLEEFQINVPTPIPIMCDNASFIAFASNLVHHARSKHIEIDCHFVRDKVKAWQILPQYISTKNQLDDILTKGLSRPLHYNCLTKLGMCNPYTLPTCEGDDKTGVK</sequence>
<dbReference type="AlphaFoldDB" id="A0A6L2L8V1"/>